<keyword evidence="7" id="KW-0539">Nucleus</keyword>
<reference evidence="10 11" key="1">
    <citation type="submission" date="2018-05" db="EMBL/GenBank/DDBJ databases">
        <title>Draft genome sequence of Scytalidium lignicola DSM 105466, a ubiquitous saprotrophic fungus.</title>
        <authorList>
            <person name="Buettner E."/>
            <person name="Gebauer A.M."/>
            <person name="Hofrichter M."/>
            <person name="Liers C."/>
            <person name="Kellner H."/>
        </authorList>
    </citation>
    <scope>NUCLEOTIDE SEQUENCE [LARGE SCALE GENOMIC DNA]</scope>
    <source>
        <strain evidence="10 11">DSM 105466</strain>
    </source>
</reference>
<feature type="non-terminal residue" evidence="10">
    <location>
        <position position="701"/>
    </location>
</feature>
<dbReference type="SMART" id="SM00066">
    <property type="entry name" value="GAL4"/>
    <property type="match status" value="1"/>
</dbReference>
<evidence type="ECO:0000256" key="6">
    <source>
        <dbReference type="ARBA" id="ARBA00023163"/>
    </source>
</evidence>
<dbReference type="GO" id="GO:0008270">
    <property type="term" value="F:zinc ion binding"/>
    <property type="evidence" value="ECO:0007669"/>
    <property type="project" value="InterPro"/>
</dbReference>
<evidence type="ECO:0000259" key="9">
    <source>
        <dbReference type="PROSITE" id="PS50048"/>
    </source>
</evidence>
<evidence type="ECO:0000256" key="5">
    <source>
        <dbReference type="ARBA" id="ARBA00023125"/>
    </source>
</evidence>
<evidence type="ECO:0000256" key="7">
    <source>
        <dbReference type="ARBA" id="ARBA00023242"/>
    </source>
</evidence>
<comment type="caution">
    <text evidence="10">The sequence shown here is derived from an EMBL/GenBank/DDBJ whole genome shotgun (WGS) entry which is preliminary data.</text>
</comment>
<dbReference type="PROSITE" id="PS00463">
    <property type="entry name" value="ZN2_CY6_FUNGAL_1"/>
    <property type="match status" value="1"/>
</dbReference>
<feature type="non-terminal residue" evidence="10">
    <location>
        <position position="1"/>
    </location>
</feature>
<dbReference type="CDD" id="cd12148">
    <property type="entry name" value="fungal_TF_MHR"/>
    <property type="match status" value="1"/>
</dbReference>
<feature type="domain" description="Zn(2)-C6 fungal-type" evidence="9">
    <location>
        <begin position="35"/>
        <end position="65"/>
    </location>
</feature>
<dbReference type="Pfam" id="PF00172">
    <property type="entry name" value="Zn_clus"/>
    <property type="match status" value="1"/>
</dbReference>
<evidence type="ECO:0000256" key="2">
    <source>
        <dbReference type="ARBA" id="ARBA00022723"/>
    </source>
</evidence>
<dbReference type="InterPro" id="IPR036864">
    <property type="entry name" value="Zn2-C6_fun-type_DNA-bd_sf"/>
</dbReference>
<evidence type="ECO:0000256" key="1">
    <source>
        <dbReference type="ARBA" id="ARBA00004123"/>
    </source>
</evidence>
<evidence type="ECO:0000313" key="10">
    <source>
        <dbReference type="EMBL" id="RFU35447.1"/>
    </source>
</evidence>
<dbReference type="InterPro" id="IPR001138">
    <property type="entry name" value="Zn2Cys6_DnaBD"/>
</dbReference>
<protein>
    <recommendedName>
        <fullName evidence="9">Zn(2)-C6 fungal-type domain-containing protein</fullName>
    </recommendedName>
</protein>
<dbReference type="OrthoDB" id="2399539at2759"/>
<keyword evidence="5" id="KW-0238">DNA-binding</keyword>
<keyword evidence="6" id="KW-0804">Transcription</keyword>
<organism evidence="10 11">
    <name type="scientific">Scytalidium lignicola</name>
    <name type="common">Hyphomycete</name>
    <dbReference type="NCBI Taxonomy" id="5539"/>
    <lineage>
        <taxon>Eukaryota</taxon>
        <taxon>Fungi</taxon>
        <taxon>Dikarya</taxon>
        <taxon>Ascomycota</taxon>
        <taxon>Pezizomycotina</taxon>
        <taxon>Leotiomycetes</taxon>
        <taxon>Leotiomycetes incertae sedis</taxon>
        <taxon>Scytalidium</taxon>
    </lineage>
</organism>
<dbReference type="GO" id="GO:0000981">
    <property type="term" value="F:DNA-binding transcription factor activity, RNA polymerase II-specific"/>
    <property type="evidence" value="ECO:0007669"/>
    <property type="project" value="InterPro"/>
</dbReference>
<dbReference type="CDD" id="cd00067">
    <property type="entry name" value="GAL4"/>
    <property type="match status" value="1"/>
</dbReference>
<accession>A0A3E2HQ31</accession>
<evidence type="ECO:0000256" key="4">
    <source>
        <dbReference type="ARBA" id="ARBA00023015"/>
    </source>
</evidence>
<evidence type="ECO:0000313" key="11">
    <source>
        <dbReference type="Proteomes" id="UP000258309"/>
    </source>
</evidence>
<dbReference type="Proteomes" id="UP000258309">
    <property type="component" value="Unassembled WGS sequence"/>
</dbReference>
<sequence>MAEISSYAQIDPIDWDEGGESPNFTRIKRTRVAIACQRCKARKQKCNGARPSCEKCKSAQVQCEYAVTTKSTAYSRRQYVKALEDRVAQLEMIMSKEGLSEFSHDHWEVVREQETVDSTISPFKVSDDQTPYDRVSGATEKSPHCRPGDPGDMLAWAMRDLSLQANGGFVGASAYLALGHVVGGIVSAIEANPVKLDEPKEHSKNLSRLLSSPAPGQNIHNGLRIPEFDITNLPADVADRLLHGYLNYIPSRWPILHRSHIMDLHSRRNRLENVYESFTLTFIYAIGGRYTNPVREDGECFPIEFFNAALKRLDLIIELNDIRSVVCLLLLSIFSLKGPSGPSVWTYVGIAMRMCIAFGFHRNITDLSLSIFDVEMRRRVFWTCYILDRHISIAIGRPFAISDQDIDCLLPMEIDDERIGEYNSISLATRNISQDSSMSCFLRQVKLQCIESKIHQTIYRVDQKTCTEDSEIDAFLEELIAWRKTMPRESYKRSKSEYMAFGNDLTLVAYNKAIRLLLYPQLFLDQINMKYIKACANACAELLEIHKRRYTGTAYDLNLIALNSVYTSGLALIYCIWISPQEVFGIGTSSGISACSIVLHVMAERWAGAKKYCDSFEFIRKSVLEFLGHQQRPAARQELPYADPGLRESVKNLQMDDHGRVQCFRMLDDIIGFSDTQYVHSESQATPLRFSGQSFDIDPSL</sequence>
<keyword evidence="3" id="KW-0862">Zinc</keyword>
<name>A0A3E2HQ31_SCYLI</name>
<dbReference type="OMA" id="THIGSMS"/>
<keyword evidence="4" id="KW-0805">Transcription regulation</keyword>
<dbReference type="PROSITE" id="PS50048">
    <property type="entry name" value="ZN2_CY6_FUNGAL_2"/>
    <property type="match status" value="1"/>
</dbReference>
<dbReference type="GO" id="GO:0006351">
    <property type="term" value="P:DNA-templated transcription"/>
    <property type="evidence" value="ECO:0007669"/>
    <property type="project" value="InterPro"/>
</dbReference>
<dbReference type="Pfam" id="PF04082">
    <property type="entry name" value="Fungal_trans"/>
    <property type="match status" value="1"/>
</dbReference>
<dbReference type="GO" id="GO:0005634">
    <property type="term" value="C:nucleus"/>
    <property type="evidence" value="ECO:0007669"/>
    <property type="project" value="UniProtKB-SubCell"/>
</dbReference>
<keyword evidence="2" id="KW-0479">Metal-binding</keyword>
<dbReference type="InterPro" id="IPR052202">
    <property type="entry name" value="Yeast_MetPath_Reg"/>
</dbReference>
<dbReference type="SUPFAM" id="SSF57701">
    <property type="entry name" value="Zn2/Cys6 DNA-binding domain"/>
    <property type="match status" value="1"/>
</dbReference>
<proteinExistence type="predicted"/>
<comment type="subcellular location">
    <subcellularLocation>
        <location evidence="1">Nucleus</location>
    </subcellularLocation>
</comment>
<dbReference type="GO" id="GO:0045944">
    <property type="term" value="P:positive regulation of transcription by RNA polymerase II"/>
    <property type="evidence" value="ECO:0007669"/>
    <property type="project" value="TreeGrafter"/>
</dbReference>
<dbReference type="AlphaFoldDB" id="A0A3E2HQ31"/>
<gene>
    <name evidence="10" type="ORF">B7463_g861</name>
</gene>
<dbReference type="PANTHER" id="PTHR47782">
    <property type="entry name" value="ZN(II)2CYS6 TRANSCRIPTION FACTOR (EUROFUNG)-RELATED"/>
    <property type="match status" value="1"/>
</dbReference>
<feature type="region of interest" description="Disordered" evidence="8">
    <location>
        <begin position="122"/>
        <end position="147"/>
    </location>
</feature>
<keyword evidence="11" id="KW-1185">Reference proteome</keyword>
<dbReference type="PANTHER" id="PTHR47782:SF12">
    <property type="entry name" value="ZN(II)2CYS6 TRANSCRIPTION FACTOR (EUROFUNG)"/>
    <property type="match status" value="1"/>
</dbReference>
<dbReference type="InterPro" id="IPR007219">
    <property type="entry name" value="XnlR_reg_dom"/>
</dbReference>
<dbReference type="Gene3D" id="4.10.240.10">
    <property type="entry name" value="Zn(2)-C6 fungal-type DNA-binding domain"/>
    <property type="match status" value="1"/>
</dbReference>
<evidence type="ECO:0000256" key="8">
    <source>
        <dbReference type="SAM" id="MobiDB-lite"/>
    </source>
</evidence>
<dbReference type="GO" id="GO:0043565">
    <property type="term" value="F:sequence-specific DNA binding"/>
    <property type="evidence" value="ECO:0007669"/>
    <property type="project" value="TreeGrafter"/>
</dbReference>
<dbReference type="SMART" id="SM00906">
    <property type="entry name" value="Fungal_trans"/>
    <property type="match status" value="1"/>
</dbReference>
<dbReference type="EMBL" id="NCSJ02000008">
    <property type="protein sequence ID" value="RFU35447.1"/>
    <property type="molecule type" value="Genomic_DNA"/>
</dbReference>
<evidence type="ECO:0000256" key="3">
    <source>
        <dbReference type="ARBA" id="ARBA00022833"/>
    </source>
</evidence>